<gene>
    <name evidence="1" type="ORF">F2Q70_00006953</name>
</gene>
<proteinExistence type="predicted"/>
<reference evidence="1" key="1">
    <citation type="submission" date="2019-12" db="EMBL/GenBank/DDBJ databases">
        <title>Genome sequencing and annotation of Brassica cretica.</title>
        <authorList>
            <person name="Studholme D.J."/>
            <person name="Sarris P.F."/>
        </authorList>
    </citation>
    <scope>NUCLEOTIDE SEQUENCE</scope>
    <source>
        <strain evidence="1">PFS-102/07</strain>
        <tissue evidence="1">Leaf</tissue>
    </source>
</reference>
<protein>
    <submittedName>
        <fullName evidence="1">Uncharacterized protein</fullName>
    </submittedName>
</protein>
<dbReference type="AlphaFoldDB" id="A0A8S9M760"/>
<dbReference type="EMBL" id="QGKY02000089">
    <property type="protein sequence ID" value="KAF2615655.1"/>
    <property type="molecule type" value="Genomic_DNA"/>
</dbReference>
<accession>A0A8S9M760</accession>
<evidence type="ECO:0000313" key="1">
    <source>
        <dbReference type="EMBL" id="KAF2615655.1"/>
    </source>
</evidence>
<comment type="caution">
    <text evidence="1">The sequence shown here is derived from an EMBL/GenBank/DDBJ whole genome shotgun (WGS) entry which is preliminary data.</text>
</comment>
<name>A0A8S9M760_BRACR</name>
<organism evidence="1">
    <name type="scientific">Brassica cretica</name>
    <name type="common">Mustard</name>
    <dbReference type="NCBI Taxonomy" id="69181"/>
    <lineage>
        <taxon>Eukaryota</taxon>
        <taxon>Viridiplantae</taxon>
        <taxon>Streptophyta</taxon>
        <taxon>Embryophyta</taxon>
        <taxon>Tracheophyta</taxon>
        <taxon>Spermatophyta</taxon>
        <taxon>Magnoliopsida</taxon>
        <taxon>eudicotyledons</taxon>
        <taxon>Gunneridae</taxon>
        <taxon>Pentapetalae</taxon>
        <taxon>rosids</taxon>
        <taxon>malvids</taxon>
        <taxon>Brassicales</taxon>
        <taxon>Brassicaceae</taxon>
        <taxon>Brassiceae</taxon>
        <taxon>Brassica</taxon>
    </lineage>
</organism>
<sequence length="187" mass="21542">MQLLVYLLNQLDMCYSFTGEASSRREIGAFAVRNFHLSVEVTRSRVHLGSEEHKAVGVDLLPFANMYETRSWTYDLGIPDLFGNLGSNAWARGSSIFDLLSQWCNPESHAPETARFLDLPNRSPDGVTINYLADSFSHKCKVRYQERRTGTTYLEDLRLSEGAETKFWFSVALYEIYVRYDSSKWQE</sequence>